<dbReference type="InterPro" id="IPR004702">
    <property type="entry name" value="PTS_sorb_EIIBC"/>
</dbReference>
<dbReference type="OrthoDB" id="4774329at2"/>
<dbReference type="GO" id="GO:0005886">
    <property type="term" value="C:plasma membrane"/>
    <property type="evidence" value="ECO:0007669"/>
    <property type="project" value="TreeGrafter"/>
</dbReference>
<dbReference type="Pfam" id="PF07663">
    <property type="entry name" value="EIIBC-GUT_C"/>
    <property type="match status" value="1"/>
</dbReference>
<comment type="caution">
    <text evidence="4">The sequence shown here is derived from an EMBL/GenBank/DDBJ whole genome shotgun (WGS) entry which is preliminary data.</text>
</comment>
<dbReference type="InterPro" id="IPR011638">
    <property type="entry name" value="PTS_EIIBC_GUT_C"/>
</dbReference>
<organism evidence="4 5">
    <name type="scientific">Enterococcus devriesei</name>
    <dbReference type="NCBI Taxonomy" id="319970"/>
    <lineage>
        <taxon>Bacteria</taxon>
        <taxon>Bacillati</taxon>
        <taxon>Bacillota</taxon>
        <taxon>Bacilli</taxon>
        <taxon>Lactobacillales</taxon>
        <taxon>Enterococcaceae</taxon>
        <taxon>Enterococcus</taxon>
    </lineage>
</organism>
<dbReference type="STRING" id="319970.RV00_GL000923"/>
<feature type="transmembrane region" description="Helical" evidence="2">
    <location>
        <begin position="247"/>
        <end position="268"/>
    </location>
</feature>
<dbReference type="Proteomes" id="UP000183700">
    <property type="component" value="Unassembled WGS sequence"/>
</dbReference>
<reference evidence="4 5" key="1">
    <citation type="submission" date="2014-12" db="EMBL/GenBank/DDBJ databases">
        <title>Draft genome sequences of 29 type strains of Enterococci.</title>
        <authorList>
            <person name="Zhong Z."/>
            <person name="Sun Z."/>
            <person name="Liu W."/>
            <person name="Zhang W."/>
            <person name="Zhang H."/>
        </authorList>
    </citation>
    <scope>NUCLEOTIDE SEQUENCE [LARGE SCALE GENOMIC DNA]</scope>
    <source>
        <strain evidence="4 5">DSM 22802</strain>
    </source>
</reference>
<dbReference type="Pfam" id="PF03612">
    <property type="entry name" value="EIIBC-GUT_N"/>
    <property type="match status" value="1"/>
</dbReference>
<keyword evidence="2" id="KW-0812">Transmembrane</keyword>
<gene>
    <name evidence="4" type="ORF">RV00_GL000923</name>
</gene>
<evidence type="ECO:0000256" key="1">
    <source>
        <dbReference type="PROSITE-ProRule" id="PRU00425"/>
    </source>
</evidence>
<dbReference type="AlphaFoldDB" id="A0A1L8SQ02"/>
<feature type="domain" description="PTS EIIB type-5" evidence="3">
    <location>
        <begin position="1"/>
        <end position="209"/>
    </location>
</feature>
<keyword evidence="2" id="KW-0472">Membrane</keyword>
<evidence type="ECO:0000313" key="5">
    <source>
        <dbReference type="Proteomes" id="UP000183700"/>
    </source>
</evidence>
<dbReference type="GO" id="GO:0009401">
    <property type="term" value="P:phosphoenolpyruvate-dependent sugar phosphotransferase system"/>
    <property type="evidence" value="ECO:0007669"/>
    <property type="project" value="InterPro"/>
</dbReference>
<protein>
    <recommendedName>
        <fullName evidence="3">PTS EIIB type-5 domain-containing protein</fullName>
    </recommendedName>
</protein>
<keyword evidence="5" id="KW-1185">Reference proteome</keyword>
<feature type="transmembrane region" description="Helical" evidence="2">
    <location>
        <begin position="215"/>
        <end position="235"/>
    </location>
</feature>
<accession>A0A1L8SQ02</accession>
<evidence type="ECO:0000256" key="2">
    <source>
        <dbReference type="SAM" id="Phobius"/>
    </source>
</evidence>
<sequence>MYKSVFVEPGSSGWGVGLKLTPSDKKNKVVSVTGGGIHPVAQKIADLTGAEAWDGFKNQVPEDEMLCAIIDCGGTARIGVYPMKRIPTVDVLPSSPSGPLSKHITEDIFVSGVKPENIKLTESLGEREIAGVQHAHKADAESAAETEKIVTHQEEKFEDKYAKAKEEHAKENAKKDGFLVRFSRGIGDLIAKVLSPLAGSLPGMIVLALICSIPILSPILGPGAVISQVIGVLIGTQIANGSIPVQYALPALFAINAHVGCDFIPVGLSLGEAKPETVQVGVPAILYSRMLTGFTAVILAYFASFGMY</sequence>
<feature type="transmembrane region" description="Helical" evidence="2">
    <location>
        <begin position="280"/>
        <end position="303"/>
    </location>
</feature>
<dbReference type="PROSITE" id="PS51102">
    <property type="entry name" value="PTS_EIIB_TYPE_5"/>
    <property type="match status" value="1"/>
</dbReference>
<keyword evidence="2" id="KW-1133">Transmembrane helix</keyword>
<evidence type="ECO:0000313" key="4">
    <source>
        <dbReference type="EMBL" id="OJG34111.1"/>
    </source>
</evidence>
<name>A0A1L8SQ02_9ENTE</name>
<feature type="modified residue" description="Phosphocysteine; by EIIA" evidence="1">
    <location>
        <position position="72"/>
    </location>
</feature>
<dbReference type="GO" id="GO:0008982">
    <property type="term" value="F:protein-N(PI)-phosphohistidine-sugar phosphotransferase activity"/>
    <property type="evidence" value="ECO:0007669"/>
    <property type="project" value="InterPro"/>
</dbReference>
<dbReference type="EMBL" id="JXKM01000015">
    <property type="protein sequence ID" value="OJG34111.1"/>
    <property type="molecule type" value="Genomic_DNA"/>
</dbReference>
<dbReference type="RefSeq" id="WP_071863267.1">
    <property type="nucleotide sequence ID" value="NZ_JBHLVS010000013.1"/>
</dbReference>
<evidence type="ECO:0000259" key="3">
    <source>
        <dbReference type="PROSITE" id="PS51102"/>
    </source>
</evidence>
<dbReference type="PANTHER" id="PTHR39427:SF1">
    <property type="entry name" value="PTS SYSTEM GLUCITOL_SORBITOL-SPECIFIC EIIB COMPONENT"/>
    <property type="match status" value="1"/>
</dbReference>
<proteinExistence type="predicted"/>
<dbReference type="PANTHER" id="PTHR39427">
    <property type="match status" value="1"/>
</dbReference>
<dbReference type="InterPro" id="IPR011618">
    <property type="entry name" value="PTS_EIIBC_GUT_N"/>
</dbReference>